<proteinExistence type="inferred from homology"/>
<evidence type="ECO:0000256" key="1">
    <source>
        <dbReference type="ARBA" id="ARBA00004173"/>
    </source>
</evidence>
<dbReference type="PANTHER" id="PTHR43653">
    <property type="entry name" value="CYTOCHROME C ASSEMBLY PROTEIN-RELATED"/>
    <property type="match status" value="1"/>
</dbReference>
<dbReference type="PRINTS" id="PR01412">
    <property type="entry name" value="CCBSBIOGNSIS"/>
</dbReference>
<evidence type="ECO:0000256" key="3">
    <source>
        <dbReference type="ARBA" id="ARBA00022748"/>
    </source>
</evidence>
<accession>A0A0C5IH15</accession>
<keyword evidence="5" id="KW-0812">Transmembrane</keyword>
<evidence type="ECO:0000256" key="5">
    <source>
        <dbReference type="SAM" id="Phobius"/>
    </source>
</evidence>
<feature type="transmembrane region" description="Helical" evidence="5">
    <location>
        <begin position="6"/>
        <end position="21"/>
    </location>
</feature>
<dbReference type="GO" id="GO:0016020">
    <property type="term" value="C:membrane"/>
    <property type="evidence" value="ECO:0007669"/>
    <property type="project" value="InterPro"/>
</dbReference>
<dbReference type="GO" id="GO:0020037">
    <property type="term" value="F:heme binding"/>
    <property type="evidence" value="ECO:0007669"/>
    <property type="project" value="InterPro"/>
</dbReference>
<feature type="transmembrane region" description="Helical" evidence="5">
    <location>
        <begin position="81"/>
        <end position="101"/>
    </location>
</feature>
<comment type="subcellular location">
    <subcellularLocation>
        <location evidence="1">Mitochondrion</location>
    </subcellularLocation>
</comment>
<dbReference type="InterPro" id="IPR003567">
    <property type="entry name" value="Cyt_c_biogenesis"/>
</dbReference>
<dbReference type="GO" id="GO:0015232">
    <property type="term" value="F:heme transmembrane transporter activity"/>
    <property type="evidence" value="ECO:0007669"/>
    <property type="project" value="InterPro"/>
</dbReference>
<dbReference type="PANTHER" id="PTHR43653:SF1">
    <property type="entry name" value="CYTOCHROME C-TYPE BIOGENESIS PROTEIN CCMF"/>
    <property type="match status" value="1"/>
</dbReference>
<feature type="transmembrane region" description="Helical" evidence="5">
    <location>
        <begin position="28"/>
        <end position="50"/>
    </location>
</feature>
<evidence type="ECO:0000256" key="2">
    <source>
        <dbReference type="ARBA" id="ARBA00009186"/>
    </source>
</evidence>
<evidence type="ECO:0000313" key="7">
    <source>
        <dbReference type="EMBL" id="AJP34464.1"/>
    </source>
</evidence>
<feature type="transmembrane region" description="Helical" evidence="5">
    <location>
        <begin position="258"/>
        <end position="284"/>
    </location>
</feature>
<comment type="similarity">
    <text evidence="2">Belongs to the CcmF/CycK/Ccl1/NrfE/CcsA family.</text>
</comment>
<reference evidence="7" key="1">
    <citation type="journal article" date="2015" name="Proc. Natl. Acad. Sci. U.S.A.">
        <title>The massive mitochondrial genome of the angiosperm Silene noctiflora is evolving by gain or loss of entire chromosomes.</title>
        <authorList>
            <person name="Wu Z."/>
            <person name="Cuthbert J.M."/>
            <person name="Taylor D.R."/>
            <person name="Sloan D.B."/>
        </authorList>
    </citation>
    <scope>NUCLEOTIDE SEQUENCE</scope>
    <source>
        <strain evidence="7">BRP</strain>
    </source>
</reference>
<keyword evidence="3" id="KW-0201">Cytochrome c-type biogenesis</keyword>
<dbReference type="PRINTS" id="PR01410">
    <property type="entry name" value="CCBIOGENESIS"/>
</dbReference>
<keyword evidence="4 7" id="KW-0496">Mitochondrion</keyword>
<sequence>MSIFEFFHYSFFMALFISFTYKKKEPPAFGASSGFFCMNLSFFGLLFSHISNNLSNSKVLSANAAFFYQISGTWSNHEGSLLLWCRILTLYVFLLCYRGGCQSSLKSRSKRVGPRESLLFCFVLNFVDSSTLARYADSLSERQLSTPLVQRTLSASSPFSVSPASQKFPLLSSRHSHGSLEVKRTDPFFYLIRAEKARSFSLDKEGLSLALGIAFFFFPFLSASSDPFLRNFFLCTEPLAESNPVLQDPISAIHPPCLYAGAVASAIVFVLAISKMMTGIVALYSPTMRKDAASKTVSLLCSALCLGSRLRSDFFPSLKFQAGGRPCSPPFFFRRQIELGPSFLAFSSFSSRALVDRSALRFKSSPFFRFHNLKQESGPFPLSWACCTKTVVYDPAPEALRIWLLICRSFLTVGILPGSWWAHHELGRGGWWFRDPVENASFMPRVLATARIHSVIFPLLHSWTLLLSLLTFLSSVLGTFSIRSGLLASVHSFATDETRGRFLWRFLLLMTALSILLFSQMIHEASVRRTYKKERFVAQSSLVHLGHLARAQPRRLKS</sequence>
<dbReference type="EMBL" id="KP053870">
    <property type="protein sequence ID" value="AJP34464.1"/>
    <property type="molecule type" value="Genomic_DNA"/>
</dbReference>
<geneLocation type="mitochondrion" evidence="7"/>
<protein>
    <submittedName>
        <fullName evidence="7">Cytochrome c biogenesis FN</fullName>
    </submittedName>
</protein>
<evidence type="ECO:0000259" key="6">
    <source>
        <dbReference type="Pfam" id="PF01578"/>
    </source>
</evidence>
<dbReference type="Pfam" id="PF01578">
    <property type="entry name" value="Cytochrom_C_asm"/>
    <property type="match status" value="1"/>
</dbReference>
<gene>
    <name evidence="7" type="primary">ccmFn</name>
</gene>
<dbReference type="InterPro" id="IPR003569">
    <property type="entry name" value="Cyt_c_biogenesis_plant"/>
</dbReference>
<keyword evidence="5" id="KW-1133">Transmembrane helix</keyword>
<evidence type="ECO:0000256" key="4">
    <source>
        <dbReference type="ARBA" id="ARBA00023128"/>
    </source>
</evidence>
<feature type="domain" description="Cytochrome c assembly protein" evidence="6">
    <location>
        <begin position="195"/>
        <end position="485"/>
    </location>
</feature>
<keyword evidence="5" id="KW-0472">Membrane</keyword>
<feature type="transmembrane region" description="Helical" evidence="5">
    <location>
        <begin position="502"/>
        <end position="522"/>
    </location>
</feature>
<dbReference type="AlphaFoldDB" id="A0A0C5IH15"/>
<dbReference type="InterPro" id="IPR002541">
    <property type="entry name" value="Cyt_c_assembly"/>
</dbReference>
<feature type="transmembrane region" description="Helical" evidence="5">
    <location>
        <begin position="206"/>
        <end position="224"/>
    </location>
</feature>
<feature type="transmembrane region" description="Helical" evidence="5">
    <location>
        <begin position="465"/>
        <end position="482"/>
    </location>
</feature>
<dbReference type="GO" id="GO:0017004">
    <property type="term" value="P:cytochrome complex assembly"/>
    <property type="evidence" value="ECO:0007669"/>
    <property type="project" value="UniProtKB-KW"/>
</dbReference>
<dbReference type="GO" id="GO:0005739">
    <property type="term" value="C:mitochondrion"/>
    <property type="evidence" value="ECO:0007669"/>
    <property type="project" value="UniProtKB-SubCell"/>
</dbReference>
<organism evidence="7">
    <name type="scientific">Silene noctiflora</name>
    <name type="common">night-flowering catchfly</name>
    <dbReference type="NCBI Taxonomy" id="39899"/>
    <lineage>
        <taxon>Eukaryota</taxon>
        <taxon>Viridiplantae</taxon>
        <taxon>Streptophyta</taxon>
        <taxon>Embryophyta</taxon>
        <taxon>Tracheophyta</taxon>
        <taxon>Spermatophyta</taxon>
        <taxon>Magnoliopsida</taxon>
        <taxon>eudicotyledons</taxon>
        <taxon>Gunneridae</taxon>
        <taxon>Pentapetalae</taxon>
        <taxon>Caryophyllales</taxon>
        <taxon>Caryophyllaceae</taxon>
        <taxon>Sileneae</taxon>
        <taxon>Silene</taxon>
        <taxon>Silene subgen. Behenantha</taxon>
        <taxon>Silene sect. Elisanthe</taxon>
    </lineage>
</organism>
<dbReference type="PIRSF" id="PIRSF005240">
    <property type="entry name" value="Cytc_biog_CcbS"/>
    <property type="match status" value="1"/>
</dbReference>
<name>A0A0C5IH15_9CARY</name>